<protein>
    <submittedName>
        <fullName evidence="1">Uncharacterized protein</fullName>
    </submittedName>
</protein>
<evidence type="ECO:0000313" key="1">
    <source>
        <dbReference type="EMBL" id="KKN21998.1"/>
    </source>
</evidence>
<organism evidence="1">
    <name type="scientific">marine sediment metagenome</name>
    <dbReference type="NCBI Taxonomy" id="412755"/>
    <lineage>
        <taxon>unclassified sequences</taxon>
        <taxon>metagenomes</taxon>
        <taxon>ecological metagenomes</taxon>
    </lineage>
</organism>
<gene>
    <name evidence="1" type="ORF">LCGC14_0919740</name>
</gene>
<proteinExistence type="predicted"/>
<dbReference type="AlphaFoldDB" id="A0A0F9RXU1"/>
<accession>A0A0F9RXU1</accession>
<name>A0A0F9RXU1_9ZZZZ</name>
<dbReference type="EMBL" id="LAZR01003101">
    <property type="protein sequence ID" value="KKN21998.1"/>
    <property type="molecule type" value="Genomic_DNA"/>
</dbReference>
<reference evidence="1" key="1">
    <citation type="journal article" date="2015" name="Nature">
        <title>Complex archaea that bridge the gap between prokaryotes and eukaryotes.</title>
        <authorList>
            <person name="Spang A."/>
            <person name="Saw J.H."/>
            <person name="Jorgensen S.L."/>
            <person name="Zaremba-Niedzwiedzka K."/>
            <person name="Martijn J."/>
            <person name="Lind A.E."/>
            <person name="van Eijk R."/>
            <person name="Schleper C."/>
            <person name="Guy L."/>
            <person name="Ettema T.J."/>
        </authorList>
    </citation>
    <scope>NUCLEOTIDE SEQUENCE</scope>
</reference>
<sequence length="55" mass="6258">MLKLGDCDKYDSSVSSTRNYAGAITDIRFFRATILRDYSCLRNALQEYVVSGEED</sequence>
<comment type="caution">
    <text evidence="1">The sequence shown here is derived from an EMBL/GenBank/DDBJ whole genome shotgun (WGS) entry which is preliminary data.</text>
</comment>